<protein>
    <submittedName>
        <fullName evidence="2">GNAT family N-acetyltransferase</fullName>
    </submittedName>
</protein>
<dbReference type="Gene3D" id="3.40.630.30">
    <property type="match status" value="1"/>
</dbReference>
<evidence type="ECO:0000313" key="2">
    <source>
        <dbReference type="EMBL" id="RXJ69473.1"/>
    </source>
</evidence>
<proteinExistence type="predicted"/>
<feature type="domain" description="N-acetyltransferase" evidence="1">
    <location>
        <begin position="5"/>
        <end position="142"/>
    </location>
</feature>
<reference evidence="2 3" key="1">
    <citation type="submission" date="2017-10" db="EMBL/GenBank/DDBJ databases">
        <title>Nyctiphanis sp. nov., isolated from the stomach of the euphausiid Nyctiphanes simplex (Hansen, 1911) in the Gulf of California.</title>
        <authorList>
            <person name="Gomez-Gil B."/>
            <person name="Aguilar-Mendez M."/>
            <person name="Lopez-Cortes A."/>
            <person name="Gomez-Gutierrez J."/>
            <person name="Roque A."/>
            <person name="Lang E."/>
            <person name="Gonzalez-Castillo A."/>
        </authorList>
    </citation>
    <scope>NUCLEOTIDE SEQUENCE [LARGE SCALE GENOMIC DNA]</scope>
    <source>
        <strain evidence="2 3">CAIM 600</strain>
    </source>
</reference>
<dbReference type="CDD" id="cd04301">
    <property type="entry name" value="NAT_SF"/>
    <property type="match status" value="1"/>
</dbReference>
<dbReference type="RefSeq" id="WP_129124345.1">
    <property type="nucleotide sequence ID" value="NZ_PEIB01000055.1"/>
</dbReference>
<keyword evidence="3" id="KW-1185">Reference proteome</keyword>
<dbReference type="AlphaFoldDB" id="A0A4Q0YGR1"/>
<sequence>MVTEVDIKPARDADFAKTMTQTNMAEYYKKRNMTWDDALFNQSWRKFDNYEVWFEACRVGVVRFSYDENECRLRDLQIVQGHQGKGIGSACIQFAVAHAREKGSESLWLRVFPENPAIALYQRMGFRFHVRNENLCEMVCDV</sequence>
<comment type="caution">
    <text evidence="2">The sequence shown here is derived from an EMBL/GenBank/DDBJ whole genome shotgun (WGS) entry which is preliminary data.</text>
</comment>
<dbReference type="OrthoDB" id="6871659at2"/>
<dbReference type="InterPro" id="IPR016181">
    <property type="entry name" value="Acyl_CoA_acyltransferase"/>
</dbReference>
<name>A0A4Q0YGR1_9GAMM</name>
<dbReference type="InterPro" id="IPR000182">
    <property type="entry name" value="GNAT_dom"/>
</dbReference>
<evidence type="ECO:0000313" key="3">
    <source>
        <dbReference type="Proteomes" id="UP000290287"/>
    </source>
</evidence>
<organism evidence="2 3">
    <name type="scientific">Veronia nyctiphanis</name>
    <dbReference type="NCBI Taxonomy" id="1278244"/>
    <lineage>
        <taxon>Bacteria</taxon>
        <taxon>Pseudomonadati</taxon>
        <taxon>Pseudomonadota</taxon>
        <taxon>Gammaproteobacteria</taxon>
        <taxon>Vibrionales</taxon>
        <taxon>Vibrionaceae</taxon>
        <taxon>Veronia</taxon>
    </lineage>
</organism>
<dbReference type="Pfam" id="PF00583">
    <property type="entry name" value="Acetyltransf_1"/>
    <property type="match status" value="1"/>
</dbReference>
<dbReference type="EMBL" id="PEIB01000055">
    <property type="protein sequence ID" value="RXJ69473.1"/>
    <property type="molecule type" value="Genomic_DNA"/>
</dbReference>
<keyword evidence="2" id="KW-0808">Transferase</keyword>
<evidence type="ECO:0000259" key="1">
    <source>
        <dbReference type="PROSITE" id="PS51186"/>
    </source>
</evidence>
<dbReference type="PROSITE" id="PS51186">
    <property type="entry name" value="GNAT"/>
    <property type="match status" value="1"/>
</dbReference>
<dbReference type="GO" id="GO:0016747">
    <property type="term" value="F:acyltransferase activity, transferring groups other than amino-acyl groups"/>
    <property type="evidence" value="ECO:0007669"/>
    <property type="project" value="InterPro"/>
</dbReference>
<dbReference type="SUPFAM" id="SSF55729">
    <property type="entry name" value="Acyl-CoA N-acyltransferases (Nat)"/>
    <property type="match status" value="1"/>
</dbReference>
<gene>
    <name evidence="2" type="ORF">CS022_23825</name>
</gene>
<dbReference type="Proteomes" id="UP000290287">
    <property type="component" value="Unassembled WGS sequence"/>
</dbReference>
<accession>A0A4Q0YGR1</accession>